<dbReference type="InterPro" id="IPR051487">
    <property type="entry name" value="Ser/Thr_Proteases_Immune/Dev"/>
</dbReference>
<dbReference type="InterPro" id="IPR022700">
    <property type="entry name" value="CLIP"/>
</dbReference>
<dbReference type="SUPFAM" id="SSF50494">
    <property type="entry name" value="Trypsin-like serine proteases"/>
    <property type="match status" value="1"/>
</dbReference>
<evidence type="ECO:0000259" key="9">
    <source>
        <dbReference type="PROSITE" id="PS50240"/>
    </source>
</evidence>
<evidence type="ECO:0000256" key="6">
    <source>
        <dbReference type="ARBA" id="ARBA00023180"/>
    </source>
</evidence>
<evidence type="ECO:0000256" key="3">
    <source>
        <dbReference type="ARBA" id="ARBA00022801"/>
    </source>
</evidence>
<dbReference type="FunFam" id="2.40.10.10:FF:000002">
    <property type="entry name" value="Transmembrane protease serine"/>
    <property type="match status" value="1"/>
</dbReference>
<dbReference type="InterPro" id="IPR036431">
    <property type="entry name" value="ARID_dom_sf"/>
</dbReference>
<comment type="subcellular location">
    <subcellularLocation>
        <location evidence="8">Secreted</location>
    </subcellularLocation>
</comment>
<dbReference type="PROSITE" id="PS00135">
    <property type="entry name" value="TRYPSIN_SER"/>
    <property type="match status" value="1"/>
</dbReference>
<proteinExistence type="inferred from homology"/>
<dbReference type="GO" id="GO:0004252">
    <property type="term" value="F:serine-type endopeptidase activity"/>
    <property type="evidence" value="ECO:0007669"/>
    <property type="project" value="UniProtKB-UniRule"/>
</dbReference>
<dbReference type="GO" id="GO:0006508">
    <property type="term" value="P:proteolysis"/>
    <property type="evidence" value="ECO:0007669"/>
    <property type="project" value="UniProtKB-KW"/>
</dbReference>
<dbReference type="PANTHER" id="PTHR24256">
    <property type="entry name" value="TRYPTASE-RELATED"/>
    <property type="match status" value="1"/>
</dbReference>
<dbReference type="SMART" id="SM00680">
    <property type="entry name" value="CLIP"/>
    <property type="match status" value="1"/>
</dbReference>
<dbReference type="OrthoDB" id="9981647at2759"/>
<dbReference type="VEuPathDB" id="VectorBase:CQUJHB007745"/>
<keyword evidence="13" id="KW-1185">Reference proteome</keyword>
<keyword evidence="8" id="KW-0964">Secreted</keyword>
<gene>
    <name evidence="12" type="primary">6035434</name>
    <name evidence="11" type="ORF">CpipJ_CPIJ004037</name>
</gene>
<feature type="domain" description="Peptidase S1" evidence="9">
    <location>
        <begin position="275"/>
        <end position="521"/>
    </location>
</feature>
<dbReference type="GO" id="GO:0003677">
    <property type="term" value="F:DNA binding"/>
    <property type="evidence" value="ECO:0007669"/>
    <property type="project" value="InterPro"/>
</dbReference>
<evidence type="ECO:0000256" key="1">
    <source>
        <dbReference type="ARBA" id="ARBA00022670"/>
    </source>
</evidence>
<dbReference type="InterPro" id="IPR038565">
    <property type="entry name" value="CLIP_sf"/>
</dbReference>
<keyword evidence="5" id="KW-1015">Disulfide bond</keyword>
<dbReference type="PROSITE" id="PS50240">
    <property type="entry name" value="TRYPSIN_DOM"/>
    <property type="match status" value="1"/>
</dbReference>
<dbReference type="GO" id="GO:0005576">
    <property type="term" value="C:extracellular region"/>
    <property type="evidence" value="ECO:0007669"/>
    <property type="project" value="UniProtKB-SubCell"/>
</dbReference>
<dbReference type="EnsemblMetazoa" id="CPIJ004037-RA">
    <property type="protein sequence ID" value="CPIJ004037-PA"/>
    <property type="gene ID" value="CPIJ004037"/>
</dbReference>
<dbReference type="SUPFAM" id="SSF46774">
    <property type="entry name" value="ARID-like"/>
    <property type="match status" value="1"/>
</dbReference>
<dbReference type="InterPro" id="IPR001314">
    <property type="entry name" value="Peptidase_S1A"/>
</dbReference>
<evidence type="ECO:0000256" key="8">
    <source>
        <dbReference type="RuleBase" id="RU366078"/>
    </source>
</evidence>
<keyword evidence="6" id="KW-0325">Glycoprotein</keyword>
<dbReference type="OMA" id="CKRKFAE"/>
<dbReference type="InterPro" id="IPR009003">
    <property type="entry name" value="Peptidase_S1_PA"/>
</dbReference>
<dbReference type="KEGG" id="cqu:CpipJ_CPIJ004037"/>
<dbReference type="InterPro" id="IPR001254">
    <property type="entry name" value="Trypsin_dom"/>
</dbReference>
<dbReference type="CDD" id="cd00190">
    <property type="entry name" value="Tryp_SPc"/>
    <property type="match status" value="1"/>
</dbReference>
<comment type="similarity">
    <text evidence="7 8">Belongs to the peptidase S1 family. CLIP subfamily.</text>
</comment>
<dbReference type="MEROPS" id="S01.203"/>
<keyword evidence="1 8" id="KW-0645">Protease</keyword>
<dbReference type="AlphaFoldDB" id="B0WA89"/>
<reference evidence="11" key="1">
    <citation type="submission" date="2007-03" db="EMBL/GenBank/DDBJ databases">
        <title>Annotation of Culex pipiens quinquefasciatus.</title>
        <authorList>
            <consortium name="The Broad Institute Genome Sequencing Platform"/>
            <person name="Atkinson P.W."/>
            <person name="Hemingway J."/>
            <person name="Christensen B.M."/>
            <person name="Higgs S."/>
            <person name="Kodira C."/>
            <person name="Hannick L."/>
            <person name="Megy K."/>
            <person name="O'Leary S."/>
            <person name="Pearson M."/>
            <person name="Haas B.J."/>
            <person name="Mauceli E."/>
            <person name="Wortman J.R."/>
            <person name="Lee N.H."/>
            <person name="Guigo R."/>
            <person name="Stanke M."/>
            <person name="Alvarado L."/>
            <person name="Amedeo P."/>
            <person name="Antoine C.H."/>
            <person name="Arensburger P."/>
            <person name="Bidwell S.L."/>
            <person name="Crawford M."/>
            <person name="Camaro F."/>
            <person name="Devon K."/>
            <person name="Engels R."/>
            <person name="Hammond M."/>
            <person name="Howarth C."/>
            <person name="Koehrsen M."/>
            <person name="Lawson D."/>
            <person name="Montgomery P."/>
            <person name="Nene V."/>
            <person name="Nusbaum C."/>
            <person name="Puiu D."/>
            <person name="Romero-Severson J."/>
            <person name="Severson D.W."/>
            <person name="Shumway M."/>
            <person name="Sisk P."/>
            <person name="Stolte C."/>
            <person name="Zeng Q."/>
            <person name="Eisenstadt E."/>
            <person name="Fraser-Liggett C."/>
            <person name="Strausberg R."/>
            <person name="Galagan J."/>
            <person name="Birren B."/>
            <person name="Collins F.H."/>
        </authorList>
    </citation>
    <scope>NUCLEOTIDE SEQUENCE [LARGE SCALE GENOMIC DNA]</scope>
    <source>
        <strain evidence="11">JHB</strain>
    </source>
</reference>
<evidence type="ECO:0000313" key="11">
    <source>
        <dbReference type="EMBL" id="EDS40918.1"/>
    </source>
</evidence>
<dbReference type="EMBL" id="DS231869">
    <property type="protein sequence ID" value="EDS40918.1"/>
    <property type="molecule type" value="Genomic_DNA"/>
</dbReference>
<reference evidence="12" key="2">
    <citation type="submission" date="2020-05" db="UniProtKB">
        <authorList>
            <consortium name="EnsemblMetazoa"/>
        </authorList>
    </citation>
    <scope>IDENTIFICATION</scope>
    <source>
        <strain evidence="12">JHB</strain>
    </source>
</reference>
<dbReference type="Pfam" id="PF12032">
    <property type="entry name" value="CLIP"/>
    <property type="match status" value="1"/>
</dbReference>
<dbReference type="VEuPathDB" id="VectorBase:CPIJ004037"/>
<accession>B0WA89</accession>
<feature type="domain" description="Clip" evidence="10">
    <location>
        <begin position="173"/>
        <end position="225"/>
    </location>
</feature>
<evidence type="ECO:0000259" key="10">
    <source>
        <dbReference type="PROSITE" id="PS51888"/>
    </source>
</evidence>
<name>B0WA89_CULQU</name>
<dbReference type="InParanoid" id="B0WA89"/>
<dbReference type="VEuPathDB" id="VectorBase:CQUJHB007154"/>
<evidence type="ECO:0000256" key="2">
    <source>
        <dbReference type="ARBA" id="ARBA00022729"/>
    </source>
</evidence>
<organism>
    <name type="scientific">Culex quinquefasciatus</name>
    <name type="common">Southern house mosquito</name>
    <name type="synonym">Culex pungens</name>
    <dbReference type="NCBI Taxonomy" id="7176"/>
    <lineage>
        <taxon>Eukaryota</taxon>
        <taxon>Metazoa</taxon>
        <taxon>Ecdysozoa</taxon>
        <taxon>Arthropoda</taxon>
        <taxon>Hexapoda</taxon>
        <taxon>Insecta</taxon>
        <taxon>Pterygota</taxon>
        <taxon>Neoptera</taxon>
        <taxon>Endopterygota</taxon>
        <taxon>Diptera</taxon>
        <taxon>Nematocera</taxon>
        <taxon>Culicoidea</taxon>
        <taxon>Culicidae</taxon>
        <taxon>Culicinae</taxon>
        <taxon>Culicini</taxon>
        <taxon>Culex</taxon>
        <taxon>Culex</taxon>
    </lineage>
</organism>
<evidence type="ECO:0000313" key="12">
    <source>
        <dbReference type="EnsemblMetazoa" id="CPIJ004037-PA"/>
    </source>
</evidence>
<dbReference type="SMART" id="SM00020">
    <property type="entry name" value="Tryp_SPc"/>
    <property type="match status" value="1"/>
</dbReference>
<dbReference type="EC" id="3.4.21.-" evidence="8"/>
<dbReference type="PRINTS" id="PR00722">
    <property type="entry name" value="CHYMOTRYPSIN"/>
</dbReference>
<keyword evidence="2" id="KW-0732">Signal</keyword>
<dbReference type="InterPro" id="IPR033116">
    <property type="entry name" value="TRYPSIN_SER"/>
</dbReference>
<evidence type="ECO:0000256" key="5">
    <source>
        <dbReference type="ARBA" id="ARBA00023157"/>
    </source>
</evidence>
<evidence type="ECO:0000313" key="13">
    <source>
        <dbReference type="Proteomes" id="UP000002320"/>
    </source>
</evidence>
<dbReference type="HOGENOM" id="CLU_006842_0_3_1"/>
<keyword evidence="4 8" id="KW-0720">Serine protease</keyword>
<comment type="domain">
    <text evidence="8">The clip domain consists of 35-55 residues which are 'knitted' together usually by 3 conserved disulfide bonds forming a clip-like compact structure.</text>
</comment>
<dbReference type="STRING" id="7176.B0WA89"/>
<dbReference type="Gene3D" id="2.40.10.10">
    <property type="entry name" value="Trypsin-like serine proteases"/>
    <property type="match status" value="2"/>
</dbReference>
<dbReference type="Gene3D" id="3.30.1640.30">
    <property type="match status" value="1"/>
</dbReference>
<evidence type="ECO:0000256" key="7">
    <source>
        <dbReference type="ARBA" id="ARBA00024195"/>
    </source>
</evidence>
<sequence>MRRSHHPCSLAVYTSQDSDVETFVSQTAAAERLRRRVVQERDEVECSKRTRPASCRNCSCSTSGIPKKEAWECGFAPVVLDGGGPGLKVNSREDWGEIIEEMALPKRCVNNEIALKKINFRFLDKYAKVYFHDGPPTKRRTTKSYIIGGGLRRCCTRCRRFTAPQLPAHKHSLCRTPNARSGHCVPRVQCPSFERYFDPDRILDREELRFIQLSQCNANPPKICCPDRIPTSTVASPYEQVLLTSTPKPIRLVQQPPLPDPTNYECGVDILADRIYGGVDTELDEFPWFALLQYESRRGVVEFHCGGSSAAHCLDNDKLDDGMRFVSVRLGEHNTAIDVDCTDEEDAKNRWCADPPQNIAAEEIILHPEYRREDRSQHHDIALIRLERPARETNFVTPVCLPGTGFLPSEPGRNMTIVGFGHTGRRSHSGVKQKARVPVWDGRRCQEKWTSITLHEGQLCAGGDYNIDSCTGDSGGPMMVQRLYWTLEGVVSFGNRCGLEDWPGVYTRVSSYMDWIRATIRS</sequence>
<evidence type="ECO:0000256" key="4">
    <source>
        <dbReference type="ARBA" id="ARBA00022825"/>
    </source>
</evidence>
<keyword evidence="3 8" id="KW-0378">Hydrolase</keyword>
<dbReference type="PROSITE" id="PS51888">
    <property type="entry name" value="CLIP"/>
    <property type="match status" value="1"/>
</dbReference>
<protein>
    <recommendedName>
        <fullName evidence="8">CLIP domain-containing serine protease</fullName>
        <ecNumber evidence="8">3.4.21.-</ecNumber>
    </recommendedName>
</protein>
<dbReference type="Pfam" id="PF00089">
    <property type="entry name" value="Trypsin"/>
    <property type="match status" value="1"/>
</dbReference>
<dbReference type="eggNOG" id="KOG3627">
    <property type="taxonomic scope" value="Eukaryota"/>
</dbReference>
<dbReference type="InterPro" id="IPR043504">
    <property type="entry name" value="Peptidase_S1_PA_chymotrypsin"/>
</dbReference>
<dbReference type="Proteomes" id="UP000002320">
    <property type="component" value="Unassembled WGS sequence"/>
</dbReference>